<feature type="non-terminal residue" evidence="4">
    <location>
        <position position="1"/>
    </location>
</feature>
<feature type="signal peptide" evidence="2">
    <location>
        <begin position="1"/>
        <end position="24"/>
    </location>
</feature>
<feature type="compositionally biased region" description="Low complexity" evidence="1">
    <location>
        <begin position="75"/>
        <end position="89"/>
    </location>
</feature>
<dbReference type="EMBL" id="OA882198">
    <property type="protein sequence ID" value="CAD7273690.1"/>
    <property type="molecule type" value="Genomic_DNA"/>
</dbReference>
<evidence type="ECO:0000259" key="3">
    <source>
        <dbReference type="PROSITE" id="PS51379"/>
    </source>
</evidence>
<evidence type="ECO:0000256" key="2">
    <source>
        <dbReference type="SAM" id="SignalP"/>
    </source>
</evidence>
<dbReference type="AlphaFoldDB" id="A0A7R9BED4"/>
<keyword evidence="5" id="KW-1185">Reference proteome</keyword>
<evidence type="ECO:0000313" key="4">
    <source>
        <dbReference type="EMBL" id="CAD7273690.1"/>
    </source>
</evidence>
<feature type="chain" id="PRO_5036209974" description="4Fe-4S ferredoxin-type domain-containing protein" evidence="2">
    <location>
        <begin position="25"/>
        <end position="395"/>
    </location>
</feature>
<feature type="compositionally biased region" description="Polar residues" evidence="1">
    <location>
        <begin position="111"/>
        <end position="126"/>
    </location>
</feature>
<accession>A0A7R9BED4</accession>
<evidence type="ECO:0000256" key="1">
    <source>
        <dbReference type="SAM" id="MobiDB-lite"/>
    </source>
</evidence>
<keyword evidence="2" id="KW-0732">Signal</keyword>
<feature type="domain" description="4Fe-4S ferredoxin-type" evidence="3">
    <location>
        <begin position="362"/>
        <end position="392"/>
    </location>
</feature>
<proteinExistence type="predicted"/>
<name>A0A7R9BED4_9CRUS</name>
<gene>
    <name evidence="4" type="ORF">NMOB1V02_LOCUS1564</name>
</gene>
<dbReference type="Proteomes" id="UP000678499">
    <property type="component" value="Unassembled WGS sequence"/>
</dbReference>
<dbReference type="InterPro" id="IPR017896">
    <property type="entry name" value="4Fe4S_Fe-S-bd"/>
</dbReference>
<protein>
    <recommendedName>
        <fullName evidence="3">4Fe-4S ferredoxin-type domain-containing protein</fullName>
    </recommendedName>
</protein>
<feature type="compositionally biased region" description="Low complexity" evidence="1">
    <location>
        <begin position="96"/>
        <end position="106"/>
    </location>
</feature>
<reference evidence="4" key="1">
    <citation type="submission" date="2020-11" db="EMBL/GenBank/DDBJ databases">
        <authorList>
            <person name="Tran Van P."/>
        </authorList>
    </citation>
    <scope>NUCLEOTIDE SEQUENCE</scope>
</reference>
<organism evidence="4">
    <name type="scientific">Notodromas monacha</name>
    <dbReference type="NCBI Taxonomy" id="399045"/>
    <lineage>
        <taxon>Eukaryota</taxon>
        <taxon>Metazoa</taxon>
        <taxon>Ecdysozoa</taxon>
        <taxon>Arthropoda</taxon>
        <taxon>Crustacea</taxon>
        <taxon>Oligostraca</taxon>
        <taxon>Ostracoda</taxon>
        <taxon>Podocopa</taxon>
        <taxon>Podocopida</taxon>
        <taxon>Cypridocopina</taxon>
        <taxon>Cypridoidea</taxon>
        <taxon>Cyprididae</taxon>
        <taxon>Notodromas</taxon>
    </lineage>
</organism>
<sequence length="395" mass="42591">MAAAGGGLVRVLLALAVLGSFVDGQIKDLSEPPMIAGLQVEPALRGYGPPVMPMPAPVVPMDPYRVAQWPGFDTPEQPQIPEQMPQQRQLPPPPSSGSMPGPSNSGGSFGWSQQSPVMLPPSSNQDPWDEPPQNLVGYIPRVVRPASPGIPLTYSYGGAAPMSGVVYSKDAQKFRHEGADDDEFDDNAAADNYGLLERSASEKDWRNSAKPGYKKSASSEEFELPYELPSDIDAYSPRVDPFLPTPMDFRSKSLAGSELLKNPMPKGSKSLNCYKCGYACNSRIGVPVICNSPLEQCATFYDPQTLDVTARGCKINGEPGCFLTEDGVYGCTCKSQLCNDFKMYKVTGRIFNELFEPSSKGGKKRVDQETCDPCTKGCNKPCPPPVVPTPPGPET</sequence>
<dbReference type="EMBL" id="CAJPEX010000161">
    <property type="protein sequence ID" value="CAG0913842.1"/>
    <property type="molecule type" value="Genomic_DNA"/>
</dbReference>
<feature type="region of interest" description="Disordered" evidence="1">
    <location>
        <begin position="67"/>
        <end position="133"/>
    </location>
</feature>
<evidence type="ECO:0000313" key="5">
    <source>
        <dbReference type="Proteomes" id="UP000678499"/>
    </source>
</evidence>
<dbReference type="PROSITE" id="PS51379">
    <property type="entry name" value="4FE4S_FER_2"/>
    <property type="match status" value="1"/>
</dbReference>